<dbReference type="CDD" id="cd05674">
    <property type="entry name" value="M20_yscS"/>
    <property type="match status" value="1"/>
</dbReference>
<name>A0AAI8YJZ0_9PEZI</name>
<dbReference type="GO" id="GO:0000328">
    <property type="term" value="C:fungal-type vacuole lumen"/>
    <property type="evidence" value="ECO:0007669"/>
    <property type="project" value="TreeGrafter"/>
</dbReference>
<feature type="binding site" evidence="7">
    <location>
        <position position="205"/>
    </location>
    <ligand>
        <name>Zn(2+)</name>
        <dbReference type="ChEBI" id="CHEBI:29105"/>
        <label>1</label>
    </ligand>
</feature>
<evidence type="ECO:0000256" key="5">
    <source>
        <dbReference type="ARBA" id="ARBA00022833"/>
    </source>
</evidence>
<dbReference type="FunFam" id="3.40.630.10:FF:000027">
    <property type="entry name" value="N-fatty-acyl-amino acid synthase/hydrolase PM20D1"/>
    <property type="match status" value="1"/>
</dbReference>
<keyword evidence="3 7" id="KW-0479">Metal-binding</keyword>
<gene>
    <name evidence="9" type="ORF">KHLLAP_LOCUS7970</name>
</gene>
<feature type="binding site" evidence="7">
    <location>
        <position position="205"/>
    </location>
    <ligand>
        <name>Zn(2+)</name>
        <dbReference type="ChEBI" id="CHEBI:29105"/>
        <label>2</label>
    </ligand>
</feature>
<dbReference type="SUPFAM" id="SSF55031">
    <property type="entry name" value="Bacterial exopeptidase dimerisation domain"/>
    <property type="match status" value="1"/>
</dbReference>
<reference evidence="9" key="1">
    <citation type="submission" date="2023-10" db="EMBL/GenBank/DDBJ databases">
        <authorList>
            <person name="Hackl T."/>
        </authorList>
    </citation>
    <scope>NUCLEOTIDE SEQUENCE</scope>
</reference>
<dbReference type="Gene3D" id="3.40.630.10">
    <property type="entry name" value="Zn peptidases"/>
    <property type="match status" value="1"/>
</dbReference>
<keyword evidence="2" id="KW-0645">Protease</keyword>
<dbReference type="InterPro" id="IPR011650">
    <property type="entry name" value="Peptidase_M20_dimer"/>
</dbReference>
<dbReference type="PANTHER" id="PTHR45962">
    <property type="entry name" value="N-FATTY-ACYL-AMINO ACID SYNTHASE/HYDROLASE PM20D1"/>
    <property type="match status" value="1"/>
</dbReference>
<dbReference type="Pfam" id="PF01546">
    <property type="entry name" value="Peptidase_M20"/>
    <property type="match status" value="1"/>
</dbReference>
<evidence type="ECO:0000256" key="2">
    <source>
        <dbReference type="ARBA" id="ARBA00022670"/>
    </source>
</evidence>
<dbReference type="Pfam" id="PF07687">
    <property type="entry name" value="M20_dimer"/>
    <property type="match status" value="1"/>
</dbReference>
<dbReference type="EMBL" id="CAUWAG010000010">
    <property type="protein sequence ID" value="CAJ2507502.1"/>
    <property type="molecule type" value="Genomic_DNA"/>
</dbReference>
<dbReference type="InterPro" id="IPR017141">
    <property type="entry name" value="Pept_M20_carboxypep"/>
</dbReference>
<dbReference type="SUPFAM" id="SSF53187">
    <property type="entry name" value="Zn-dependent exopeptidases"/>
    <property type="match status" value="1"/>
</dbReference>
<organism evidence="9 10">
    <name type="scientific">Anthostomella pinea</name>
    <dbReference type="NCBI Taxonomy" id="933095"/>
    <lineage>
        <taxon>Eukaryota</taxon>
        <taxon>Fungi</taxon>
        <taxon>Dikarya</taxon>
        <taxon>Ascomycota</taxon>
        <taxon>Pezizomycotina</taxon>
        <taxon>Sordariomycetes</taxon>
        <taxon>Xylariomycetidae</taxon>
        <taxon>Xylariales</taxon>
        <taxon>Xylariaceae</taxon>
        <taxon>Anthostomella</taxon>
    </lineage>
</organism>
<feature type="binding site" evidence="7">
    <location>
        <position position="542"/>
    </location>
    <ligand>
        <name>Zn(2+)</name>
        <dbReference type="ChEBI" id="CHEBI:29105"/>
        <label>1</label>
    </ligand>
</feature>
<evidence type="ECO:0000256" key="3">
    <source>
        <dbReference type="ARBA" id="ARBA00022723"/>
    </source>
</evidence>
<dbReference type="Proteomes" id="UP001295740">
    <property type="component" value="Unassembled WGS sequence"/>
</dbReference>
<dbReference type="PROSITE" id="PS00759">
    <property type="entry name" value="ARGE_DAPE_CPG2_2"/>
    <property type="match status" value="1"/>
</dbReference>
<evidence type="ECO:0000256" key="7">
    <source>
        <dbReference type="PIRSR" id="PIRSR037217-2"/>
    </source>
</evidence>
<dbReference type="GO" id="GO:0046872">
    <property type="term" value="F:metal ion binding"/>
    <property type="evidence" value="ECO:0007669"/>
    <property type="project" value="UniProtKB-KW"/>
</dbReference>
<protein>
    <submittedName>
        <fullName evidence="9">Uu.00g086880.m01.CDS01</fullName>
    </submittedName>
</protein>
<dbReference type="PANTHER" id="PTHR45962:SF1">
    <property type="entry name" value="N-FATTY-ACYL-AMINO ACID SYNTHASE_HYDROLASE PM20D1"/>
    <property type="match status" value="1"/>
</dbReference>
<evidence type="ECO:0000256" key="4">
    <source>
        <dbReference type="ARBA" id="ARBA00022801"/>
    </source>
</evidence>
<keyword evidence="5 7" id="KW-0862">Zinc</keyword>
<keyword evidence="10" id="KW-1185">Reference proteome</keyword>
<evidence type="ECO:0000256" key="1">
    <source>
        <dbReference type="ARBA" id="ARBA00006247"/>
    </source>
</evidence>
<comment type="caution">
    <text evidence="9">The sequence shown here is derived from an EMBL/GenBank/DDBJ whole genome shotgun (WGS) entry which is preliminary data.</text>
</comment>
<sequence length="602" mass="65974">MGISEKGSLLPAPRTVAPRPRWKPSWAFFARAAALIIAIKLSCDGISMLAEEHETMTVSGQCPQVEPLFPSLTSPALSEMDTYITSIRFRDIAVARLAGAVQVPSPSFDDLGPVGEDKRWDVMYDLAAYLETTFPLLHDTLELEKVNTHGLLYTWQGSDESLSPTVLMAHQDVVPVAEATIGQWTHPPFSGFYDGQYVWGRGASDCKNILIGIMEAVELLIGAGFEPKRTLILSFGFDEESKGLEGAGHLAPVLVDRYGKDGAAILVDEGMGTSSVWGSHFALPGVAEKGYIDAEIIIRMPGGHSSIPPAHNAIGVMSELITMIEANPYEPHFHPENPYLSQLQCGAEHSPDFPSSLKKLLPSWKEEGSTTKDKLAQEAAKAGDDIKYLFTTSVAPDVISGGVKSNALPERVRVLVNHRVNVGDRPSGVEAKLKSLAEVVAEKYNLTVQAFNDEPETPRSIKLNVERDVLESAPVTPTSVDGVTPYAVLSGTSRAIYGEKLLIAPGMSTGNTDTRYYWDLTKHIFRYDPGWDPEDEGLGGIHTVDEKVSVLAHISGVQWYSMFIRNMDEADLARAKYVLTPKSRLFSKRALDSHFHFRFTYN</sequence>
<proteinExistence type="inferred from homology"/>
<feature type="binding site" evidence="7">
    <location>
        <position position="268"/>
    </location>
    <ligand>
        <name>Zn(2+)</name>
        <dbReference type="ChEBI" id="CHEBI:29105"/>
        <label>2</label>
    </ligand>
</feature>
<evidence type="ECO:0000313" key="9">
    <source>
        <dbReference type="EMBL" id="CAJ2507502.1"/>
    </source>
</evidence>
<evidence type="ECO:0000259" key="8">
    <source>
        <dbReference type="Pfam" id="PF07687"/>
    </source>
</evidence>
<dbReference type="GO" id="GO:0004181">
    <property type="term" value="F:metallocarboxypeptidase activity"/>
    <property type="evidence" value="ECO:0007669"/>
    <property type="project" value="InterPro"/>
</dbReference>
<feature type="binding site" evidence="7">
    <location>
        <position position="170"/>
    </location>
    <ligand>
        <name>Zn(2+)</name>
        <dbReference type="ChEBI" id="CHEBI:29105"/>
        <label>2</label>
    </ligand>
</feature>
<accession>A0AAI8YJZ0</accession>
<feature type="active site" description="Proton acceptor" evidence="6">
    <location>
        <position position="239"/>
    </location>
</feature>
<dbReference type="PIRSF" id="PIRSF037217">
    <property type="entry name" value="Carboxypeptidase_S"/>
    <property type="match status" value="1"/>
</dbReference>
<evidence type="ECO:0000256" key="6">
    <source>
        <dbReference type="PIRSR" id="PIRSR037217-1"/>
    </source>
</evidence>
<dbReference type="Gene3D" id="3.30.70.360">
    <property type="match status" value="1"/>
</dbReference>
<evidence type="ECO:0000313" key="10">
    <source>
        <dbReference type="Proteomes" id="UP001295740"/>
    </source>
</evidence>
<dbReference type="GO" id="GO:0051603">
    <property type="term" value="P:proteolysis involved in protein catabolic process"/>
    <property type="evidence" value="ECO:0007669"/>
    <property type="project" value="TreeGrafter"/>
</dbReference>
<dbReference type="InterPro" id="IPR036264">
    <property type="entry name" value="Bact_exopeptidase_dim_dom"/>
</dbReference>
<feature type="active site" evidence="6">
    <location>
        <position position="172"/>
    </location>
</feature>
<feature type="binding site" evidence="7">
    <location>
        <position position="240"/>
    </location>
    <ligand>
        <name>Zn(2+)</name>
        <dbReference type="ChEBI" id="CHEBI:29105"/>
        <label>1</label>
    </ligand>
</feature>
<feature type="domain" description="Peptidase M20 dimerisation" evidence="8">
    <location>
        <begin position="286"/>
        <end position="444"/>
    </location>
</feature>
<dbReference type="AlphaFoldDB" id="A0AAI8YJZ0"/>
<dbReference type="InterPro" id="IPR047177">
    <property type="entry name" value="Pept_M20A"/>
</dbReference>
<dbReference type="InterPro" id="IPR002933">
    <property type="entry name" value="Peptidase_M20"/>
</dbReference>
<comment type="similarity">
    <text evidence="1">Belongs to the peptidase M20A family.</text>
</comment>
<dbReference type="InterPro" id="IPR001261">
    <property type="entry name" value="ArgE/DapE_CS"/>
</dbReference>
<keyword evidence="4" id="KW-0378">Hydrolase</keyword>